<feature type="repeat" description="RCC1" evidence="1">
    <location>
        <begin position="248"/>
        <end position="317"/>
    </location>
</feature>
<sequence>MYLATGSNLFGQWLLLEPIISPFQRVTGFNAKEIPFDITSVDLVKVNWSYNIFKTDKTICISGAWYGKENQYISVLLPKECDDSKFKNLIVTGNDYKLILIDGTSLTLWVIDLENESDVKKLKFNETPLESSPKKARKGYNIKKVLTTNDQFICLTEDGLVYCGFPPSLLDTSHYMGVVCDIQCGYEHFMLLTDTGRVYTWGNGRRLQLGHGDLENLDLPTEVEALAGIKIVKISAGGWHSLALSEYGDLYAWGWNDTGQLGIKHDVKEKKSLQPENFKNYALPIVIDIYDDKNQQVNLNVTNMACGSRHTALLLEDNTVWTTGNNKYGQLGFPTDIYENLYHFKKSYQCDCNVDLMCGPWTTVLKCK</sequence>
<dbReference type="AlphaFoldDB" id="A0A6J1X904"/>
<dbReference type="PANTHER" id="PTHR46849:SF1">
    <property type="entry name" value="RCC1 DOMAIN-CONTAINING PROTEIN 1"/>
    <property type="match status" value="1"/>
</dbReference>
<dbReference type="InterPro" id="IPR052830">
    <property type="entry name" value="RCC1_domain-containing"/>
</dbReference>
<feature type="repeat" description="RCC1" evidence="1">
    <location>
        <begin position="196"/>
        <end position="247"/>
    </location>
</feature>
<gene>
    <name evidence="3" type="primary">LOC113522776</name>
</gene>
<dbReference type="InterPro" id="IPR009091">
    <property type="entry name" value="RCC1/BLIP-II"/>
</dbReference>
<dbReference type="InterPro" id="IPR000408">
    <property type="entry name" value="Reg_chr_condens"/>
</dbReference>
<evidence type="ECO:0000313" key="3">
    <source>
        <dbReference type="RefSeq" id="XP_026764386.2"/>
    </source>
</evidence>
<dbReference type="Proteomes" id="UP001652740">
    <property type="component" value="Unplaced"/>
</dbReference>
<protein>
    <submittedName>
        <fullName evidence="3">Uncharacterized protein LOC113522776</fullName>
    </submittedName>
</protein>
<dbReference type="RefSeq" id="XP_026764386.2">
    <property type="nucleotide sequence ID" value="XM_026908585.3"/>
</dbReference>
<reference evidence="3" key="1">
    <citation type="submission" date="2025-08" db="UniProtKB">
        <authorList>
            <consortium name="RefSeq"/>
        </authorList>
    </citation>
    <scope>IDENTIFICATION</scope>
    <source>
        <tissue evidence="3">Whole larvae</tissue>
    </source>
</reference>
<keyword evidence="2" id="KW-1185">Reference proteome</keyword>
<dbReference type="PANTHER" id="PTHR46849">
    <property type="entry name" value="RCC1 DOMAIN-CONTAINING PROTEIN 1"/>
    <property type="match status" value="1"/>
</dbReference>
<dbReference type="KEGG" id="gmw:113522776"/>
<dbReference type="Pfam" id="PF00415">
    <property type="entry name" value="RCC1"/>
    <property type="match status" value="2"/>
</dbReference>
<dbReference type="GeneID" id="113522776"/>
<dbReference type="InParanoid" id="A0A6J1X904"/>
<dbReference type="SUPFAM" id="SSF50985">
    <property type="entry name" value="RCC1/BLIP-II"/>
    <property type="match status" value="1"/>
</dbReference>
<name>A0A6J1X904_GALME</name>
<dbReference type="Gene3D" id="2.130.10.30">
    <property type="entry name" value="Regulator of chromosome condensation 1/beta-lactamase-inhibitor protein II"/>
    <property type="match status" value="1"/>
</dbReference>
<evidence type="ECO:0000313" key="2">
    <source>
        <dbReference type="Proteomes" id="UP001652740"/>
    </source>
</evidence>
<evidence type="ECO:0000256" key="1">
    <source>
        <dbReference type="PROSITE-ProRule" id="PRU00235"/>
    </source>
</evidence>
<dbReference type="FunCoup" id="A0A6J1X904">
    <property type="interactions" value="197"/>
</dbReference>
<organism evidence="2 3">
    <name type="scientific">Galleria mellonella</name>
    <name type="common">Greater wax moth</name>
    <dbReference type="NCBI Taxonomy" id="7137"/>
    <lineage>
        <taxon>Eukaryota</taxon>
        <taxon>Metazoa</taxon>
        <taxon>Ecdysozoa</taxon>
        <taxon>Arthropoda</taxon>
        <taxon>Hexapoda</taxon>
        <taxon>Insecta</taxon>
        <taxon>Pterygota</taxon>
        <taxon>Neoptera</taxon>
        <taxon>Endopterygota</taxon>
        <taxon>Lepidoptera</taxon>
        <taxon>Glossata</taxon>
        <taxon>Ditrysia</taxon>
        <taxon>Pyraloidea</taxon>
        <taxon>Pyralidae</taxon>
        <taxon>Galleriinae</taxon>
        <taxon>Galleria</taxon>
    </lineage>
</organism>
<dbReference type="PRINTS" id="PR00633">
    <property type="entry name" value="RCCNDNSATION"/>
</dbReference>
<proteinExistence type="predicted"/>
<dbReference type="PROSITE" id="PS00626">
    <property type="entry name" value="RCC1_2"/>
    <property type="match status" value="2"/>
</dbReference>
<dbReference type="PROSITE" id="PS50012">
    <property type="entry name" value="RCC1_3"/>
    <property type="match status" value="2"/>
</dbReference>
<accession>A0A6J1X904</accession>